<dbReference type="HAMAP" id="MF_01971">
    <property type="entry name" value="Kynurenine_monooxygenase"/>
    <property type="match status" value="1"/>
</dbReference>
<dbReference type="EMBL" id="CP059693">
    <property type="protein sequence ID" value="WDE13778.1"/>
    <property type="molecule type" value="Genomic_DNA"/>
</dbReference>
<evidence type="ECO:0000256" key="8">
    <source>
        <dbReference type="ARBA" id="ARBA00047818"/>
    </source>
</evidence>
<keyword evidence="3 9" id="KW-0662">Pyridine nucleotide biosynthesis</keyword>
<evidence type="ECO:0000256" key="2">
    <source>
        <dbReference type="ARBA" id="ARBA00022630"/>
    </source>
</evidence>
<sequence>MTNQGKEDIAIVGAGPVGALLAVMLARKGYKVDLFESRPDSRPDASARALYQGKSINLALSDRGWLALKAIGLDEEIRAQAIPMTCRMIHAIDGSLARQPYGRENQAIWSVSRAGINEQLITLAEQQAGVEVHFEHKLTGLDFNSGSCAFDAPGKGQERVDCRRGLIFGADGTFSKVRRLAQELPGQRISYSLDYMPQSYIELTIPASSDGSFLMEKNALHIWPRKNFMLIALPNPDGSFTCTLFMDLQGALSFESLDDEHKVSDFFRKYFPDAMPLLTDPVATFMAKAPSPLCLVHIDPWVIQEKVALIGDAAHAMVPFYGQGMNCGFEDCRVLSELVEQHQHHWPDILPAYQQARKENCDAIIELAKRNFVEMSDLAGDARFLLRKKIEAKFSEMHPELWIPLYSMVTFSPELPYAQALAVGEVQKEIMDEVMNLPDIEQNWQADCTYRLLYQLAQEKLTPNTLAKTVSNPLSPGPLNSLSQQKEVKA</sequence>
<keyword evidence="7 9" id="KW-0503">Monooxygenase</keyword>
<feature type="domain" description="FAD-binding" evidence="11">
    <location>
        <begin position="305"/>
        <end position="365"/>
    </location>
</feature>
<evidence type="ECO:0000256" key="1">
    <source>
        <dbReference type="ARBA" id="ARBA00001974"/>
    </source>
</evidence>
<dbReference type="Pfam" id="PF01494">
    <property type="entry name" value="FAD_binding_3"/>
    <property type="match status" value="2"/>
</dbReference>
<comment type="function">
    <text evidence="9">Catalyzes the hydroxylation of L-kynurenine (L-Kyn) to form 3-hydroxy-L-kynurenine (L-3OHKyn). Required for synthesis of quinolinic acid.</text>
</comment>
<dbReference type="PRINTS" id="PR00420">
    <property type="entry name" value="RNGMNOXGNASE"/>
</dbReference>
<evidence type="ECO:0000256" key="3">
    <source>
        <dbReference type="ARBA" id="ARBA00022642"/>
    </source>
</evidence>
<accession>A0ABY7VLF5</accession>
<dbReference type="GO" id="GO:0004497">
    <property type="term" value="F:monooxygenase activity"/>
    <property type="evidence" value="ECO:0007669"/>
    <property type="project" value="UniProtKB-KW"/>
</dbReference>
<evidence type="ECO:0000256" key="6">
    <source>
        <dbReference type="ARBA" id="ARBA00023002"/>
    </source>
</evidence>
<name>A0ABY7VLF5_9GAMM</name>
<keyword evidence="2 9" id="KW-0285">Flavoprotein</keyword>
<dbReference type="SUPFAM" id="SSF51905">
    <property type="entry name" value="FAD/NAD(P)-binding domain"/>
    <property type="match status" value="1"/>
</dbReference>
<dbReference type="PANTHER" id="PTHR46028:SF2">
    <property type="entry name" value="KYNURENINE 3-MONOOXYGENASE"/>
    <property type="match status" value="1"/>
</dbReference>
<evidence type="ECO:0000256" key="4">
    <source>
        <dbReference type="ARBA" id="ARBA00022827"/>
    </source>
</evidence>
<proteinExistence type="inferred from homology"/>
<keyword evidence="5 9" id="KW-0521">NADP</keyword>
<comment type="similarity">
    <text evidence="9">Belongs to the aromatic-ring hydroxylase family. KMO subfamily.</text>
</comment>
<keyword evidence="6 9" id="KW-0560">Oxidoreductase</keyword>
<dbReference type="InterPro" id="IPR036188">
    <property type="entry name" value="FAD/NAD-bd_sf"/>
</dbReference>
<dbReference type="InterPro" id="IPR002938">
    <property type="entry name" value="FAD-bd"/>
</dbReference>
<evidence type="ECO:0000256" key="7">
    <source>
        <dbReference type="ARBA" id="ARBA00023033"/>
    </source>
</evidence>
<evidence type="ECO:0000313" key="12">
    <source>
        <dbReference type="EMBL" id="WDE13778.1"/>
    </source>
</evidence>
<dbReference type="EC" id="1.14.13.9" evidence="9"/>
<evidence type="ECO:0000256" key="10">
    <source>
        <dbReference type="SAM" id="MobiDB-lite"/>
    </source>
</evidence>
<dbReference type="Proteomes" id="UP001215231">
    <property type="component" value="Chromosome"/>
</dbReference>
<dbReference type="RefSeq" id="WP_274054215.1">
    <property type="nucleotide sequence ID" value="NZ_CP059693.1"/>
</dbReference>
<evidence type="ECO:0000259" key="11">
    <source>
        <dbReference type="Pfam" id="PF01494"/>
    </source>
</evidence>
<feature type="domain" description="FAD-binding" evidence="11">
    <location>
        <begin position="8"/>
        <end position="196"/>
    </location>
</feature>
<evidence type="ECO:0000313" key="13">
    <source>
        <dbReference type="Proteomes" id="UP001215231"/>
    </source>
</evidence>
<dbReference type="PANTHER" id="PTHR46028">
    <property type="entry name" value="KYNURENINE 3-MONOOXYGENASE"/>
    <property type="match status" value="1"/>
</dbReference>
<comment type="cofactor">
    <cofactor evidence="1 9">
        <name>FAD</name>
        <dbReference type="ChEBI" id="CHEBI:57692"/>
    </cofactor>
</comment>
<keyword evidence="4 9" id="KW-0274">FAD</keyword>
<dbReference type="InterPro" id="IPR027545">
    <property type="entry name" value="Kynurenine_monooxygenase"/>
</dbReference>
<feature type="region of interest" description="Disordered" evidence="10">
    <location>
        <begin position="467"/>
        <end position="490"/>
    </location>
</feature>
<gene>
    <name evidence="9" type="primary">kmo</name>
    <name evidence="12" type="ORF">H3N35_10285</name>
</gene>
<evidence type="ECO:0000256" key="9">
    <source>
        <dbReference type="HAMAP-Rule" id="MF_01971"/>
    </source>
</evidence>
<dbReference type="Gene3D" id="3.50.50.60">
    <property type="entry name" value="FAD/NAD(P)-binding domain"/>
    <property type="match status" value="1"/>
</dbReference>
<keyword evidence="13" id="KW-1185">Reference proteome</keyword>
<protein>
    <recommendedName>
        <fullName evidence="9">Kynurenine 3-monooxygenase</fullName>
        <ecNumber evidence="9">1.14.13.9</ecNumber>
    </recommendedName>
    <alternativeName>
        <fullName evidence="9">Kynurenine 3-hydroxylase</fullName>
    </alternativeName>
</protein>
<comment type="pathway">
    <text evidence="9">Cofactor biosynthesis; NAD(+) biosynthesis; quinolinate from L-kynurenine: step 1/3.</text>
</comment>
<comment type="catalytic activity">
    <reaction evidence="8 9">
        <text>L-kynurenine + NADPH + O2 + H(+) = 3-hydroxy-L-kynurenine + NADP(+) + H2O</text>
        <dbReference type="Rhea" id="RHEA:20545"/>
        <dbReference type="ChEBI" id="CHEBI:15377"/>
        <dbReference type="ChEBI" id="CHEBI:15378"/>
        <dbReference type="ChEBI" id="CHEBI:15379"/>
        <dbReference type="ChEBI" id="CHEBI:57783"/>
        <dbReference type="ChEBI" id="CHEBI:57959"/>
        <dbReference type="ChEBI" id="CHEBI:58125"/>
        <dbReference type="ChEBI" id="CHEBI:58349"/>
        <dbReference type="EC" id="1.14.13.9"/>
    </reaction>
</comment>
<organism evidence="12 13">
    <name type="scientific">Thalassomonas haliotis</name>
    <dbReference type="NCBI Taxonomy" id="485448"/>
    <lineage>
        <taxon>Bacteria</taxon>
        <taxon>Pseudomonadati</taxon>
        <taxon>Pseudomonadota</taxon>
        <taxon>Gammaproteobacteria</taxon>
        <taxon>Alteromonadales</taxon>
        <taxon>Colwelliaceae</taxon>
        <taxon>Thalassomonas</taxon>
    </lineage>
</organism>
<reference evidence="12 13" key="1">
    <citation type="journal article" date="2022" name="Mar. Drugs">
        <title>Bioassay-Guided Fractionation Leads to the Detection of Cholic Acid Generated by the Rare Thalassomonas sp.</title>
        <authorList>
            <person name="Pheiffer F."/>
            <person name="Schneider Y.K."/>
            <person name="Hansen E.H."/>
            <person name="Andersen J.H."/>
            <person name="Isaksson J."/>
            <person name="Busche T."/>
            <person name="R C."/>
            <person name="Kalinowski J."/>
            <person name="Zyl L.V."/>
            <person name="Trindade M."/>
        </authorList>
    </citation>
    <scope>NUCLEOTIDE SEQUENCE [LARGE SCALE GENOMIC DNA]</scope>
    <source>
        <strain evidence="12 13">A5K-61T</strain>
    </source>
</reference>
<evidence type="ECO:0000256" key="5">
    <source>
        <dbReference type="ARBA" id="ARBA00022857"/>
    </source>
</evidence>